<dbReference type="GO" id="GO:0005829">
    <property type="term" value="C:cytosol"/>
    <property type="evidence" value="ECO:0007669"/>
    <property type="project" value="TreeGrafter"/>
</dbReference>
<evidence type="ECO:0000256" key="1">
    <source>
        <dbReference type="ARBA" id="ARBA00004123"/>
    </source>
</evidence>
<dbReference type="Gene3D" id="2.130.10.10">
    <property type="entry name" value="YVTN repeat-like/Quinoprotein amine dehydrogenase"/>
    <property type="match status" value="2"/>
</dbReference>
<dbReference type="InterPro" id="IPR036322">
    <property type="entry name" value="WD40_repeat_dom_sf"/>
</dbReference>
<keyword evidence="11" id="KW-1185">Reference proteome</keyword>
<keyword evidence="2 8" id="KW-0853">WD repeat</keyword>
<reference evidence="10" key="1">
    <citation type="journal article" date="2021" name="Sci. Adv.">
        <title>The American lobster genome reveals insights on longevity, neural, and immune adaptations.</title>
        <authorList>
            <person name="Polinski J.M."/>
            <person name="Zimin A.V."/>
            <person name="Clark K.F."/>
            <person name="Kohn A.B."/>
            <person name="Sadowski N."/>
            <person name="Timp W."/>
            <person name="Ptitsyn A."/>
            <person name="Khanna P."/>
            <person name="Romanova D.Y."/>
            <person name="Williams P."/>
            <person name="Greenwood S.J."/>
            <person name="Moroz L.L."/>
            <person name="Walt D.R."/>
            <person name="Bodnar A.G."/>
        </authorList>
    </citation>
    <scope>NUCLEOTIDE SEQUENCE</scope>
    <source>
        <strain evidence="10">GMGI-L3</strain>
    </source>
</reference>
<evidence type="ECO:0000256" key="3">
    <source>
        <dbReference type="ARBA" id="ARBA00022694"/>
    </source>
</evidence>
<keyword evidence="5 8" id="KW-0539">Nucleus</keyword>
<evidence type="ECO:0000313" key="11">
    <source>
        <dbReference type="Proteomes" id="UP000747542"/>
    </source>
</evidence>
<dbReference type="AlphaFoldDB" id="A0A8J5MTN3"/>
<sequence>MGRIEVAHDFTVFCCGKNVLVYHSGSCETKILKVSNSSTKCKAKEENSDNANSVNSSTETQIMSVRISQDGQYLAVACETKVVTVWCTKTWTLLYTHSLVKRPMAIAITSDSATLLVADKSGDVYHLPLKGCKPDYDQASLSEQKNDEEGNTKMEEKPLLGHLSMLLDLAITEDSKYIITCDRDEKIRISHFPNSYNIQAFCLGHEEFVTQVDLLPKNKQFIVSCSGDGTLRLWNYVKGECVACMDTREHTAPLLHHYEKYIQQKIEESEEARRFLPDYPAVKSFTLYSDSSDEHLIAALVDRIPAVFLYKIEGTKFKYISTKELDAEPRVVSWLLSRELIVLQEEEEQPVCVLEFVDNNLHRVAEHALESLGKKQNHLFTDLNVTSTS</sequence>
<dbReference type="InterPro" id="IPR015943">
    <property type="entry name" value="WD40/YVTN_repeat-like_dom_sf"/>
</dbReference>
<dbReference type="InterPro" id="IPR001680">
    <property type="entry name" value="WD40_rpt"/>
</dbReference>
<evidence type="ECO:0000313" key="10">
    <source>
        <dbReference type="EMBL" id="KAG7163583.1"/>
    </source>
</evidence>
<comment type="caution">
    <text evidence="10">The sequence shown here is derived from an EMBL/GenBank/DDBJ whole genome shotgun (WGS) entry which is preliminary data.</text>
</comment>
<evidence type="ECO:0000256" key="9">
    <source>
        <dbReference type="PROSITE-ProRule" id="PRU00221"/>
    </source>
</evidence>
<name>A0A8J5MTN3_HOMAM</name>
<proteinExistence type="inferred from homology"/>
<dbReference type="GO" id="GO:0106004">
    <property type="term" value="P:tRNA (guanine-N7)-methylation"/>
    <property type="evidence" value="ECO:0007669"/>
    <property type="project" value="UniProtKB-UniRule"/>
</dbReference>
<keyword evidence="3 8" id="KW-0819">tRNA processing</keyword>
<evidence type="ECO:0000256" key="4">
    <source>
        <dbReference type="ARBA" id="ARBA00022737"/>
    </source>
</evidence>
<protein>
    <recommendedName>
        <fullName evidence="8">tRNA (guanine-N(7)-)-methyltransferase non-catalytic subunit</fullName>
    </recommendedName>
    <alternativeName>
        <fullName evidence="8">WD repeat-containing protein 4 homolog</fullName>
    </alternativeName>
</protein>
<dbReference type="GO" id="GO:0043527">
    <property type="term" value="C:tRNA methyltransferase complex"/>
    <property type="evidence" value="ECO:0007669"/>
    <property type="project" value="TreeGrafter"/>
</dbReference>
<dbReference type="UniPathway" id="UPA00989"/>
<evidence type="ECO:0000256" key="6">
    <source>
        <dbReference type="ARBA" id="ARBA00093337"/>
    </source>
</evidence>
<dbReference type="Proteomes" id="UP000747542">
    <property type="component" value="Unassembled WGS sequence"/>
</dbReference>
<comment type="function">
    <text evidence="8">Required for the formation of N(7)-methylguanine at position 46 (m7G46) in tRNA. In the complex, it is required to stabilize and induce conformational changes of the catalytic subunit.</text>
</comment>
<dbReference type="EMBL" id="JAHLQT010026447">
    <property type="protein sequence ID" value="KAG7163583.1"/>
    <property type="molecule type" value="Genomic_DNA"/>
</dbReference>
<keyword evidence="4 8" id="KW-0677">Repeat</keyword>
<comment type="subcellular location">
    <subcellularLocation>
        <location evidence="1 8">Nucleus</location>
    </subcellularLocation>
</comment>
<comment type="function">
    <text evidence="6">Required for the Mettl1-dependent formation of N(7)-methylguanine at position 46 (m7G46) in tRNA. In the Mettl1-wuho methyltransferase complex, it is required to stabilize and induce conformational changes of the catalytic subunit. Required for binding of nanos mRNA and repression of translation by the mei-P26-bgcn-bam-sxl complex. May cooperate with mei-P26 and nanos to derepress the BMP signaling pathway. May cooperate with mei-P26 to suppress expression of a subset of microRNAs. May cooperate with mei-P26 to regulate bam expression levels in germline cells during gametogenesis. Required to promote mitosis to meiosis transition during gametogenesis. May regulate germline cell division in part by regulating ribosome biogenesis.</text>
</comment>
<organism evidence="10 11">
    <name type="scientific">Homarus americanus</name>
    <name type="common">American lobster</name>
    <dbReference type="NCBI Taxonomy" id="6706"/>
    <lineage>
        <taxon>Eukaryota</taxon>
        <taxon>Metazoa</taxon>
        <taxon>Ecdysozoa</taxon>
        <taxon>Arthropoda</taxon>
        <taxon>Crustacea</taxon>
        <taxon>Multicrustacea</taxon>
        <taxon>Malacostraca</taxon>
        <taxon>Eumalacostraca</taxon>
        <taxon>Eucarida</taxon>
        <taxon>Decapoda</taxon>
        <taxon>Pleocyemata</taxon>
        <taxon>Astacidea</taxon>
        <taxon>Nephropoidea</taxon>
        <taxon>Nephropidae</taxon>
        <taxon>Homarus</taxon>
    </lineage>
</organism>
<dbReference type="HAMAP" id="MF_03056">
    <property type="entry name" value="TRM82"/>
    <property type="match status" value="1"/>
</dbReference>
<dbReference type="PANTHER" id="PTHR16288">
    <property type="entry name" value="WD40 REPEAT PROTEIN 4"/>
    <property type="match status" value="1"/>
</dbReference>
<feature type="repeat" description="WD" evidence="9">
    <location>
        <begin position="202"/>
        <end position="244"/>
    </location>
</feature>
<evidence type="ECO:0000256" key="7">
    <source>
        <dbReference type="ARBA" id="ARBA00093542"/>
    </source>
</evidence>
<dbReference type="PROSITE" id="PS50082">
    <property type="entry name" value="WD_REPEATS_2"/>
    <property type="match status" value="1"/>
</dbReference>
<gene>
    <name evidence="10" type="primary">WDR4-L</name>
    <name evidence="10" type="ORF">Hamer_G002791</name>
</gene>
<dbReference type="SUPFAM" id="SSF50978">
    <property type="entry name" value="WD40 repeat-like"/>
    <property type="match status" value="1"/>
</dbReference>
<comment type="pathway">
    <text evidence="8">tRNA modification; N(7)-methylguanine-tRNA biosynthesis.</text>
</comment>
<evidence type="ECO:0000256" key="5">
    <source>
        <dbReference type="ARBA" id="ARBA00023242"/>
    </source>
</evidence>
<dbReference type="PROSITE" id="PS50294">
    <property type="entry name" value="WD_REPEATS_REGION"/>
    <property type="match status" value="1"/>
</dbReference>
<dbReference type="GO" id="GO:0005634">
    <property type="term" value="C:nucleus"/>
    <property type="evidence" value="ECO:0007669"/>
    <property type="project" value="UniProtKB-SubCell"/>
</dbReference>
<dbReference type="Pfam" id="PF00400">
    <property type="entry name" value="WD40"/>
    <property type="match status" value="3"/>
</dbReference>
<dbReference type="SMART" id="SM00320">
    <property type="entry name" value="WD40"/>
    <property type="match status" value="3"/>
</dbReference>
<dbReference type="PANTHER" id="PTHR16288:SF0">
    <property type="entry name" value="TRNA (GUANINE-N(7)-)-METHYLTRANSFERASE NON-CATALYTIC SUBUNIT WDR4"/>
    <property type="match status" value="1"/>
</dbReference>
<dbReference type="InterPro" id="IPR028884">
    <property type="entry name" value="Trm82"/>
</dbReference>
<comment type="similarity">
    <text evidence="8">Belongs to the WD repeat TRM82 family.</text>
</comment>
<evidence type="ECO:0000256" key="2">
    <source>
        <dbReference type="ARBA" id="ARBA00022574"/>
    </source>
</evidence>
<evidence type="ECO:0000256" key="8">
    <source>
        <dbReference type="HAMAP-Rule" id="MF_03056"/>
    </source>
</evidence>
<comment type="subunit">
    <text evidence="7">Forms a heterodimer with the catalytic subunit Mettl1. Interacts with mei-P26 and weakly interacts with bgcn; required for the function or formation of the mei-P26-bgcn-bam-sxl complex. Interacts with nanos; may be involved in mei-P26-dependent derepression of the BMP signaling pathway. Interacts with Myc; the interaction may be mediated by mei-P26 and may be involved in the regulation of ribosome biogenesis.</text>
</comment>
<accession>A0A8J5MTN3</accession>